<protein>
    <submittedName>
        <fullName evidence="2">Uncharacterized protein</fullName>
    </submittedName>
</protein>
<accession>A0AAQ3WXI0</accession>
<evidence type="ECO:0000256" key="1">
    <source>
        <dbReference type="SAM" id="MobiDB-lite"/>
    </source>
</evidence>
<feature type="region of interest" description="Disordered" evidence="1">
    <location>
        <begin position="127"/>
        <end position="159"/>
    </location>
</feature>
<feature type="compositionally biased region" description="Low complexity" evidence="1">
    <location>
        <begin position="132"/>
        <end position="144"/>
    </location>
</feature>
<name>A0AAQ3WXI0_PASNO</name>
<organism evidence="2 3">
    <name type="scientific">Paspalum notatum var. saurae</name>
    <dbReference type="NCBI Taxonomy" id="547442"/>
    <lineage>
        <taxon>Eukaryota</taxon>
        <taxon>Viridiplantae</taxon>
        <taxon>Streptophyta</taxon>
        <taxon>Embryophyta</taxon>
        <taxon>Tracheophyta</taxon>
        <taxon>Spermatophyta</taxon>
        <taxon>Magnoliopsida</taxon>
        <taxon>Liliopsida</taxon>
        <taxon>Poales</taxon>
        <taxon>Poaceae</taxon>
        <taxon>PACMAD clade</taxon>
        <taxon>Panicoideae</taxon>
        <taxon>Andropogonodae</taxon>
        <taxon>Paspaleae</taxon>
        <taxon>Paspalinae</taxon>
        <taxon>Paspalum</taxon>
    </lineage>
</organism>
<dbReference type="EMBL" id="CP144749">
    <property type="protein sequence ID" value="WVZ77773.1"/>
    <property type="molecule type" value="Genomic_DNA"/>
</dbReference>
<dbReference type="Proteomes" id="UP001341281">
    <property type="component" value="Chromosome 05"/>
</dbReference>
<proteinExistence type="predicted"/>
<keyword evidence="3" id="KW-1185">Reference proteome</keyword>
<gene>
    <name evidence="2" type="ORF">U9M48_025598</name>
</gene>
<evidence type="ECO:0000313" key="3">
    <source>
        <dbReference type="Proteomes" id="UP001341281"/>
    </source>
</evidence>
<dbReference type="AlphaFoldDB" id="A0AAQ3WXI0"/>
<sequence length="159" mass="16907">MAKRRVARPGWRGEVTTEVRTVTILMDLNTPIVGKEPSSSSLSSVPRLTHEEVDICAARGTHPMPCLPPSSIHRSSPCSPLLSRIPLLPQPPPLPPSVLSSVGIGIGTSIIYISPIWTDHAVGHLLPRRRSPSGPRLRAAAGRRPTPPPSPAGVVVPIC</sequence>
<evidence type="ECO:0000313" key="2">
    <source>
        <dbReference type="EMBL" id="WVZ77773.1"/>
    </source>
</evidence>
<reference evidence="2 3" key="1">
    <citation type="submission" date="2024-02" db="EMBL/GenBank/DDBJ databases">
        <title>High-quality chromosome-scale genome assembly of Pensacola bahiagrass (Paspalum notatum Flugge var. saurae).</title>
        <authorList>
            <person name="Vega J.M."/>
            <person name="Podio M."/>
            <person name="Orjuela J."/>
            <person name="Siena L.A."/>
            <person name="Pessino S.C."/>
            <person name="Combes M.C."/>
            <person name="Mariac C."/>
            <person name="Albertini E."/>
            <person name="Pupilli F."/>
            <person name="Ortiz J.P.A."/>
            <person name="Leblanc O."/>
        </authorList>
    </citation>
    <scope>NUCLEOTIDE SEQUENCE [LARGE SCALE GENOMIC DNA]</scope>
    <source>
        <strain evidence="2">R1</strain>
        <tissue evidence="2">Leaf</tissue>
    </source>
</reference>